<protein>
    <submittedName>
        <fullName evidence="2">Heavy-metal-associated domain-containing protein</fullName>
    </submittedName>
</protein>
<dbReference type="InterPro" id="IPR006121">
    <property type="entry name" value="HMA_dom"/>
</dbReference>
<dbReference type="EMBL" id="JABTTE010000031">
    <property type="protein sequence ID" value="NSL53203.1"/>
    <property type="molecule type" value="Genomic_DNA"/>
</dbReference>
<evidence type="ECO:0000259" key="1">
    <source>
        <dbReference type="PROSITE" id="PS50846"/>
    </source>
</evidence>
<dbReference type="RefSeq" id="WP_173732403.1">
    <property type="nucleotide sequence ID" value="NZ_JABTTE010000031.1"/>
</dbReference>
<feature type="domain" description="HMA" evidence="1">
    <location>
        <begin position="2"/>
        <end position="68"/>
    </location>
</feature>
<dbReference type="Proteomes" id="UP000625804">
    <property type="component" value="Unassembled WGS sequence"/>
</dbReference>
<comment type="caution">
    <text evidence="2">The sequence shown here is derived from an EMBL/GenBank/DDBJ whole genome shotgun (WGS) entry which is preliminary data.</text>
</comment>
<dbReference type="PROSITE" id="PS50846">
    <property type="entry name" value="HMA_2"/>
    <property type="match status" value="1"/>
</dbReference>
<keyword evidence="3" id="KW-1185">Reference proteome</keyword>
<organism evidence="2 3">
    <name type="scientific">Calidifontibacillus erzurumensis</name>
    <dbReference type="NCBI Taxonomy" id="2741433"/>
    <lineage>
        <taxon>Bacteria</taxon>
        <taxon>Bacillati</taxon>
        <taxon>Bacillota</taxon>
        <taxon>Bacilli</taxon>
        <taxon>Bacillales</taxon>
        <taxon>Bacillaceae</taxon>
        <taxon>Calidifontibacillus/Schinkia group</taxon>
        <taxon>Calidifontibacillus</taxon>
    </lineage>
</organism>
<dbReference type="Gene3D" id="3.30.70.100">
    <property type="match status" value="1"/>
</dbReference>
<name>A0A8J8GK12_9BACI</name>
<reference evidence="2" key="1">
    <citation type="submission" date="2020-06" db="EMBL/GenBank/DDBJ databases">
        <title>A novel thermopfilic bacterium from Erzurum, Turkey.</title>
        <authorList>
            <person name="Adiguzel A."/>
            <person name="Ay H."/>
            <person name="Baltaci M.O."/>
        </authorList>
    </citation>
    <scope>NUCLEOTIDE SEQUENCE</scope>
    <source>
        <strain evidence="2">P2</strain>
    </source>
</reference>
<dbReference type="InterPro" id="IPR036163">
    <property type="entry name" value="HMA_dom_sf"/>
</dbReference>
<dbReference type="AlphaFoldDB" id="A0A8J8GK12"/>
<gene>
    <name evidence="2" type="ORF">HR057_15790</name>
</gene>
<dbReference type="GO" id="GO:0046872">
    <property type="term" value="F:metal ion binding"/>
    <property type="evidence" value="ECO:0007669"/>
    <property type="project" value="InterPro"/>
</dbReference>
<evidence type="ECO:0000313" key="2">
    <source>
        <dbReference type="EMBL" id="NSL53203.1"/>
    </source>
</evidence>
<proteinExistence type="predicted"/>
<dbReference type="Pfam" id="PF00403">
    <property type="entry name" value="HMA"/>
    <property type="match status" value="1"/>
</dbReference>
<evidence type="ECO:0000313" key="3">
    <source>
        <dbReference type="Proteomes" id="UP000625804"/>
    </source>
</evidence>
<dbReference type="SUPFAM" id="SSF55008">
    <property type="entry name" value="HMA, heavy metal-associated domain"/>
    <property type="match status" value="1"/>
</dbReference>
<sequence>MKRLTMYVLGISCLKCIHLIEEELINLSGIFSFKGLLPKGKIVIEFNPSLVSVTKIIDQIENKGFAVLKTIQKEDRELLFD</sequence>
<accession>A0A8J8GK12</accession>